<name>A0ACC3NDL6_9PEZI</name>
<dbReference type="EMBL" id="JAUTXU010000052">
    <property type="protein sequence ID" value="KAK3714937.1"/>
    <property type="molecule type" value="Genomic_DNA"/>
</dbReference>
<accession>A0ACC3NDL6</accession>
<comment type="caution">
    <text evidence="1">The sequence shown here is derived from an EMBL/GenBank/DDBJ whole genome shotgun (WGS) entry which is preliminary data.</text>
</comment>
<reference evidence="1" key="1">
    <citation type="submission" date="2023-07" db="EMBL/GenBank/DDBJ databases">
        <title>Black Yeasts Isolated from many extreme environments.</title>
        <authorList>
            <person name="Coleine C."/>
            <person name="Stajich J.E."/>
            <person name="Selbmann L."/>
        </authorList>
    </citation>
    <scope>NUCLEOTIDE SEQUENCE</scope>
    <source>
        <strain evidence="1">CCFEE 5714</strain>
    </source>
</reference>
<organism evidence="1 2">
    <name type="scientific">Vermiconidia calcicola</name>
    <dbReference type="NCBI Taxonomy" id="1690605"/>
    <lineage>
        <taxon>Eukaryota</taxon>
        <taxon>Fungi</taxon>
        <taxon>Dikarya</taxon>
        <taxon>Ascomycota</taxon>
        <taxon>Pezizomycotina</taxon>
        <taxon>Dothideomycetes</taxon>
        <taxon>Dothideomycetidae</taxon>
        <taxon>Mycosphaerellales</taxon>
        <taxon>Extremaceae</taxon>
        <taxon>Vermiconidia</taxon>
    </lineage>
</organism>
<evidence type="ECO:0000313" key="1">
    <source>
        <dbReference type="EMBL" id="KAK3714937.1"/>
    </source>
</evidence>
<protein>
    <submittedName>
        <fullName evidence="1">Uncharacterized protein</fullName>
    </submittedName>
</protein>
<dbReference type="Proteomes" id="UP001281147">
    <property type="component" value="Unassembled WGS sequence"/>
</dbReference>
<keyword evidence="2" id="KW-1185">Reference proteome</keyword>
<evidence type="ECO:0000313" key="2">
    <source>
        <dbReference type="Proteomes" id="UP001281147"/>
    </source>
</evidence>
<gene>
    <name evidence="1" type="ORF">LTR37_007427</name>
</gene>
<proteinExistence type="predicted"/>
<sequence>MSSSAVEQLQNLLKDTPSDENERRDIYGAAVKLMYQVETPQDTQQRLYHGTGIDLNLFKFLDENKGNAFSQKELADITGAEPALLYRLLRFYAAHGMINQVDQDTYGASNITHNLALPGTAAGIKHYSLTMTPAYQAIPKYLAKNSYKNPTDSTKTPFNMAYNTELPVFKWREQNPENYKVGQAFMAAQRIGQRSVWDGLVPLDDFKMKQEDIDNDRVMLCDVGGGSGHQCVEFRKYQPDMKGRIVTEDLFSVQNLAKNREELNKLNIEMVPHNFMQEQPVQGAKVYYLRNVIHNWNDEPSKVILGSVAKAVAADSVVIVDDVVMPQVGASWKQSSMDLAMMTMLAAVERTENHFAQLLQESGLKLRNVVTYDKDYGDSFIIAVPADAS</sequence>